<dbReference type="EMBL" id="KB320636">
    <property type="protein sequence ID" value="ELW66834.1"/>
    <property type="molecule type" value="Genomic_DNA"/>
</dbReference>
<keyword evidence="4" id="KW-0479">Metal-binding</keyword>
<dbReference type="eggNOG" id="KOG1721">
    <property type="taxonomic scope" value="Eukaryota"/>
</dbReference>
<feature type="domain" description="C2H2-type" evidence="14">
    <location>
        <begin position="240"/>
        <end position="267"/>
    </location>
</feature>
<dbReference type="FunFam" id="3.30.160.60:FF:001468">
    <property type="entry name" value="Zinc finger protein 672"/>
    <property type="match status" value="1"/>
</dbReference>
<dbReference type="GO" id="GO:0001227">
    <property type="term" value="F:DNA-binding transcription repressor activity, RNA polymerase II-specific"/>
    <property type="evidence" value="ECO:0007669"/>
    <property type="project" value="TreeGrafter"/>
</dbReference>
<dbReference type="PROSITE" id="PS50157">
    <property type="entry name" value="ZINC_FINGER_C2H2_2"/>
    <property type="match status" value="8"/>
</dbReference>
<dbReference type="InParanoid" id="L9KWG0"/>
<keyword evidence="16" id="KW-1185">Reference proteome</keyword>
<dbReference type="Pfam" id="PF13894">
    <property type="entry name" value="zf-C2H2_4"/>
    <property type="match status" value="1"/>
</dbReference>
<feature type="domain" description="C2H2-type" evidence="14">
    <location>
        <begin position="268"/>
        <end position="295"/>
    </location>
</feature>
<evidence type="ECO:0000256" key="5">
    <source>
        <dbReference type="ARBA" id="ARBA00022737"/>
    </source>
</evidence>
<organism evidence="15 16">
    <name type="scientific">Tupaia chinensis</name>
    <name type="common">Chinese tree shrew</name>
    <name type="synonym">Tupaia belangeri chinensis</name>
    <dbReference type="NCBI Taxonomy" id="246437"/>
    <lineage>
        <taxon>Eukaryota</taxon>
        <taxon>Metazoa</taxon>
        <taxon>Chordata</taxon>
        <taxon>Craniata</taxon>
        <taxon>Vertebrata</taxon>
        <taxon>Euteleostomi</taxon>
        <taxon>Mammalia</taxon>
        <taxon>Eutheria</taxon>
        <taxon>Euarchontoglires</taxon>
        <taxon>Scandentia</taxon>
        <taxon>Tupaiidae</taxon>
        <taxon>Tupaia</taxon>
    </lineage>
</organism>
<dbReference type="PANTHER" id="PTHR24399">
    <property type="entry name" value="ZINC FINGER AND BTB DOMAIN-CONTAINING"/>
    <property type="match status" value="1"/>
</dbReference>
<gene>
    <name evidence="15" type="ORF">TREES_T100007564</name>
</gene>
<feature type="domain" description="C2H2-type" evidence="14">
    <location>
        <begin position="212"/>
        <end position="239"/>
    </location>
</feature>
<dbReference type="PROSITE" id="PS00028">
    <property type="entry name" value="ZINC_FINGER_C2H2_1"/>
    <property type="match status" value="8"/>
</dbReference>
<evidence type="ECO:0000256" key="11">
    <source>
        <dbReference type="ARBA" id="ARBA00023242"/>
    </source>
</evidence>
<evidence type="ECO:0000256" key="10">
    <source>
        <dbReference type="ARBA" id="ARBA00023163"/>
    </source>
</evidence>
<dbReference type="SMART" id="SM00355">
    <property type="entry name" value="ZnF_C2H2"/>
    <property type="match status" value="9"/>
</dbReference>
<dbReference type="InterPro" id="IPR013087">
    <property type="entry name" value="Znf_C2H2_type"/>
</dbReference>
<evidence type="ECO:0000259" key="14">
    <source>
        <dbReference type="PROSITE" id="PS50157"/>
    </source>
</evidence>
<dbReference type="PANTHER" id="PTHR24399:SF54">
    <property type="entry name" value="GASTRULA ZINC FINGER PROTEIN XLCGF26.1-LIKE-RELATED"/>
    <property type="match status" value="1"/>
</dbReference>
<evidence type="ECO:0000256" key="8">
    <source>
        <dbReference type="ARBA" id="ARBA00023015"/>
    </source>
</evidence>
<evidence type="ECO:0000256" key="13">
    <source>
        <dbReference type="PROSITE-ProRule" id="PRU00042"/>
    </source>
</evidence>
<keyword evidence="7" id="KW-0862">Zinc</keyword>
<feature type="domain" description="C2H2-type" evidence="14">
    <location>
        <begin position="324"/>
        <end position="351"/>
    </location>
</feature>
<dbReference type="GO" id="GO:0002682">
    <property type="term" value="P:regulation of immune system process"/>
    <property type="evidence" value="ECO:0007669"/>
    <property type="project" value="TreeGrafter"/>
</dbReference>
<evidence type="ECO:0000256" key="3">
    <source>
        <dbReference type="ARBA" id="ARBA00006991"/>
    </source>
</evidence>
<keyword evidence="5" id="KW-0677">Repeat</keyword>
<evidence type="ECO:0000256" key="6">
    <source>
        <dbReference type="ARBA" id="ARBA00022771"/>
    </source>
</evidence>
<dbReference type="GO" id="GO:0000978">
    <property type="term" value="F:RNA polymerase II cis-regulatory region sequence-specific DNA binding"/>
    <property type="evidence" value="ECO:0007669"/>
    <property type="project" value="TreeGrafter"/>
</dbReference>
<dbReference type="GO" id="GO:0001817">
    <property type="term" value="P:regulation of cytokine production"/>
    <property type="evidence" value="ECO:0007669"/>
    <property type="project" value="TreeGrafter"/>
</dbReference>
<evidence type="ECO:0000256" key="9">
    <source>
        <dbReference type="ARBA" id="ARBA00023125"/>
    </source>
</evidence>
<comment type="function">
    <text evidence="1">May be involved in transcriptional regulation.</text>
</comment>
<comment type="subcellular location">
    <subcellularLocation>
        <location evidence="2">Nucleus</location>
    </subcellularLocation>
</comment>
<evidence type="ECO:0000256" key="7">
    <source>
        <dbReference type="ARBA" id="ARBA00022833"/>
    </source>
</evidence>
<keyword evidence="10" id="KW-0804">Transcription</keyword>
<evidence type="ECO:0000256" key="2">
    <source>
        <dbReference type="ARBA" id="ARBA00004123"/>
    </source>
</evidence>
<accession>L9KWG0</accession>
<feature type="domain" description="C2H2-type" evidence="14">
    <location>
        <begin position="352"/>
        <end position="379"/>
    </location>
</feature>
<feature type="domain" description="C2H2-type" evidence="14">
    <location>
        <begin position="184"/>
        <end position="211"/>
    </location>
</feature>
<feature type="domain" description="C2H2-type" evidence="14">
    <location>
        <begin position="380"/>
        <end position="407"/>
    </location>
</feature>
<dbReference type="FunFam" id="3.30.160.60:FF:000862">
    <property type="entry name" value="zinc finger protein 697"/>
    <property type="match status" value="1"/>
</dbReference>
<evidence type="ECO:0000256" key="4">
    <source>
        <dbReference type="ARBA" id="ARBA00022723"/>
    </source>
</evidence>
<dbReference type="InterPro" id="IPR036236">
    <property type="entry name" value="Znf_C2H2_sf"/>
</dbReference>
<comment type="similarity">
    <text evidence="3">Belongs to the krueppel C2H2-type zinc-finger protein family.</text>
</comment>
<dbReference type="FunFam" id="3.30.160.60:FF:002343">
    <property type="entry name" value="Zinc finger protein 33A"/>
    <property type="match status" value="1"/>
</dbReference>
<dbReference type="FunFam" id="3.30.160.60:FF:000933">
    <property type="entry name" value="zinc finger protein 771"/>
    <property type="match status" value="1"/>
</dbReference>
<dbReference type="SUPFAM" id="SSF57667">
    <property type="entry name" value="beta-beta-alpha zinc fingers"/>
    <property type="match status" value="4"/>
</dbReference>
<dbReference type="Gene3D" id="3.30.160.60">
    <property type="entry name" value="Classic Zinc Finger"/>
    <property type="match status" value="8"/>
</dbReference>
<dbReference type="GO" id="GO:0008270">
    <property type="term" value="F:zinc ion binding"/>
    <property type="evidence" value="ECO:0007669"/>
    <property type="project" value="UniProtKB-KW"/>
</dbReference>
<dbReference type="FunFam" id="3.30.160.60:FF:000585">
    <property type="entry name" value="zinc finger protein 784"/>
    <property type="match status" value="1"/>
</dbReference>
<evidence type="ECO:0000313" key="16">
    <source>
        <dbReference type="Proteomes" id="UP000011518"/>
    </source>
</evidence>
<name>L9KWG0_TUPCH</name>
<sequence>MLGQRRSRVLSALNAPHPHGVFRAVSRLRVGPELGKGSPRESAQQLVTCSDRPEESKFYTLSSRTSQTDGFRAFPGFLGDGFRYRISPGRGSAPFVPCAGSQPVTEDPQFGPLSGSILTSVLCFHQARAHPPGTAAGSADLLLRCAQRPRAFRNGAGLHTHARVHGAEGLGHSTHLRPRVPGTHRCGVCGKSFGKNSTLTRHLQTHSGEKPFKCPECGKGFLESATLVRHQRTHTGEKPYACGDCGRRFSESSTLLRHQRSHQGARPHACATCGKGFGQRSDLVVHQRTHTGERPFPCPDCGRRFSDRSDLTKHRRTHTGERPYRCELCGQRFTCVSNLNVHRRNHAGHKPHKCPECGKAFSVASKLALHRKTHLGERPAACTECGKCFSHSPLLSQHQRTHARARTATQAAVVLAGPADKSQGSLCPS</sequence>
<keyword evidence="11" id="KW-0539">Nucleus</keyword>
<dbReference type="FunFam" id="3.30.160.60:FF:000189">
    <property type="entry name" value="zinc finger protein 133 isoform X1"/>
    <property type="match status" value="1"/>
</dbReference>
<dbReference type="FunFam" id="3.30.160.60:FF:003130">
    <property type="entry name" value="Zinc finger protein 672"/>
    <property type="match status" value="1"/>
</dbReference>
<keyword evidence="6 13" id="KW-0863">Zinc-finger</keyword>
<reference evidence="16" key="1">
    <citation type="submission" date="2012-07" db="EMBL/GenBank/DDBJ databases">
        <title>Genome of the Chinese tree shrew, a rising model animal genetically related to primates.</title>
        <authorList>
            <person name="Zhang G."/>
            <person name="Fan Y."/>
            <person name="Yao Y."/>
            <person name="Huang Z."/>
        </authorList>
    </citation>
    <scope>NUCLEOTIDE SEQUENCE [LARGE SCALE GENOMIC DNA]</scope>
</reference>
<keyword evidence="9" id="KW-0238">DNA-binding</keyword>
<feature type="domain" description="C2H2-type" evidence="14">
    <location>
        <begin position="296"/>
        <end position="323"/>
    </location>
</feature>
<dbReference type="FunFam" id="3.30.160.60:FF:002331">
    <property type="entry name" value="Zinc finger protein 672"/>
    <property type="match status" value="1"/>
</dbReference>
<dbReference type="GO" id="GO:0005654">
    <property type="term" value="C:nucleoplasm"/>
    <property type="evidence" value="ECO:0007669"/>
    <property type="project" value="TreeGrafter"/>
</dbReference>
<evidence type="ECO:0000313" key="15">
    <source>
        <dbReference type="EMBL" id="ELW66834.1"/>
    </source>
</evidence>
<evidence type="ECO:0000256" key="1">
    <source>
        <dbReference type="ARBA" id="ARBA00003767"/>
    </source>
</evidence>
<evidence type="ECO:0000256" key="12">
    <source>
        <dbReference type="ARBA" id="ARBA00068394"/>
    </source>
</evidence>
<dbReference type="AlphaFoldDB" id="L9KWG0"/>
<protein>
    <recommendedName>
        <fullName evidence="12">Zinc finger protein 672</fullName>
    </recommendedName>
</protein>
<proteinExistence type="inferred from homology"/>
<keyword evidence="8" id="KW-0805">Transcription regulation</keyword>
<reference evidence="16" key="2">
    <citation type="journal article" date="2013" name="Nat. Commun.">
        <title>Genome of the Chinese tree shrew.</title>
        <authorList>
            <person name="Fan Y."/>
            <person name="Huang Z.Y."/>
            <person name="Cao C.C."/>
            <person name="Chen C.S."/>
            <person name="Chen Y.X."/>
            <person name="Fan D.D."/>
            <person name="He J."/>
            <person name="Hou H.L."/>
            <person name="Hu L."/>
            <person name="Hu X.T."/>
            <person name="Jiang X.T."/>
            <person name="Lai R."/>
            <person name="Lang Y.S."/>
            <person name="Liang B."/>
            <person name="Liao S.G."/>
            <person name="Mu D."/>
            <person name="Ma Y.Y."/>
            <person name="Niu Y.Y."/>
            <person name="Sun X.Q."/>
            <person name="Xia J.Q."/>
            <person name="Xiao J."/>
            <person name="Xiong Z.Q."/>
            <person name="Xu L."/>
            <person name="Yang L."/>
            <person name="Zhang Y."/>
            <person name="Zhao W."/>
            <person name="Zhao X.D."/>
            <person name="Zheng Y.T."/>
            <person name="Zhou J.M."/>
            <person name="Zhu Y.B."/>
            <person name="Zhang G.J."/>
            <person name="Wang J."/>
            <person name="Yao Y.G."/>
        </authorList>
    </citation>
    <scope>NUCLEOTIDE SEQUENCE [LARGE SCALE GENOMIC DNA]</scope>
</reference>
<dbReference type="Pfam" id="PF00096">
    <property type="entry name" value="zf-C2H2"/>
    <property type="match status" value="7"/>
</dbReference>
<dbReference type="Proteomes" id="UP000011518">
    <property type="component" value="Unassembled WGS sequence"/>
</dbReference>